<dbReference type="Proteomes" id="UP001189429">
    <property type="component" value="Unassembled WGS sequence"/>
</dbReference>
<keyword evidence="4" id="KW-1185">Reference proteome</keyword>
<feature type="domain" description="N-acetyltransferase" evidence="2">
    <location>
        <begin position="28"/>
        <end position="190"/>
    </location>
</feature>
<evidence type="ECO:0000313" key="4">
    <source>
        <dbReference type="Proteomes" id="UP001189429"/>
    </source>
</evidence>
<dbReference type="InterPro" id="IPR016181">
    <property type="entry name" value="Acyl_CoA_acyltransferase"/>
</dbReference>
<dbReference type="Gene3D" id="3.40.630.30">
    <property type="match status" value="1"/>
</dbReference>
<name>A0ABN9W8R7_9DINO</name>
<accession>A0ABN9W8R7</accession>
<sequence>MAASAGAAAQARGKCEDAPCPAAGPSGTSICEVPVEEVWPLRHVVMWPEKDLEFVKVPGDEGPRARHFGVRAEDGRLTSVVSLFEEGAAAAGDDPEVRAGEAAGAPLVERPERAAQFRKLATLPEFRRRGQAGALVRRCIEEARAAQARRIWCNARAEQAQFYAKLGLQQTGPLRSVKSCVNISVAPLLRTQVDTCCHSHRHVLFCCLRHASHRASAAALRQAG</sequence>
<dbReference type="InterPro" id="IPR000182">
    <property type="entry name" value="GNAT_dom"/>
</dbReference>
<evidence type="ECO:0000259" key="2">
    <source>
        <dbReference type="PROSITE" id="PS51186"/>
    </source>
</evidence>
<reference evidence="3" key="1">
    <citation type="submission" date="2023-10" db="EMBL/GenBank/DDBJ databases">
        <authorList>
            <person name="Chen Y."/>
            <person name="Shah S."/>
            <person name="Dougan E. K."/>
            <person name="Thang M."/>
            <person name="Chan C."/>
        </authorList>
    </citation>
    <scope>NUCLEOTIDE SEQUENCE [LARGE SCALE GENOMIC DNA]</scope>
</reference>
<dbReference type="EMBL" id="CAUYUJ010018159">
    <property type="protein sequence ID" value="CAK0881146.1"/>
    <property type="molecule type" value="Genomic_DNA"/>
</dbReference>
<dbReference type="PROSITE" id="PS51186">
    <property type="entry name" value="GNAT"/>
    <property type="match status" value="1"/>
</dbReference>
<protein>
    <recommendedName>
        <fullName evidence="2">N-acetyltransferase domain-containing protein</fullName>
    </recommendedName>
</protein>
<dbReference type="CDD" id="cd04301">
    <property type="entry name" value="NAT_SF"/>
    <property type="match status" value="1"/>
</dbReference>
<dbReference type="Pfam" id="PF00583">
    <property type="entry name" value="Acetyltransf_1"/>
    <property type="match status" value="1"/>
</dbReference>
<evidence type="ECO:0000256" key="1">
    <source>
        <dbReference type="SAM" id="MobiDB-lite"/>
    </source>
</evidence>
<gene>
    <name evidence="3" type="ORF">PCOR1329_LOCUS64080</name>
</gene>
<feature type="compositionally biased region" description="Low complexity" evidence="1">
    <location>
        <begin position="1"/>
        <end position="11"/>
    </location>
</feature>
<feature type="region of interest" description="Disordered" evidence="1">
    <location>
        <begin position="1"/>
        <end position="20"/>
    </location>
</feature>
<comment type="caution">
    <text evidence="3">The sequence shown here is derived from an EMBL/GenBank/DDBJ whole genome shotgun (WGS) entry which is preliminary data.</text>
</comment>
<evidence type="ECO:0000313" key="3">
    <source>
        <dbReference type="EMBL" id="CAK0881146.1"/>
    </source>
</evidence>
<organism evidence="3 4">
    <name type="scientific">Prorocentrum cordatum</name>
    <dbReference type="NCBI Taxonomy" id="2364126"/>
    <lineage>
        <taxon>Eukaryota</taxon>
        <taxon>Sar</taxon>
        <taxon>Alveolata</taxon>
        <taxon>Dinophyceae</taxon>
        <taxon>Prorocentrales</taxon>
        <taxon>Prorocentraceae</taxon>
        <taxon>Prorocentrum</taxon>
    </lineage>
</organism>
<proteinExistence type="predicted"/>
<dbReference type="SUPFAM" id="SSF55729">
    <property type="entry name" value="Acyl-CoA N-acyltransferases (Nat)"/>
    <property type="match status" value="1"/>
</dbReference>